<dbReference type="EMBL" id="JBBMRA010000010">
    <property type="protein sequence ID" value="MEM5536989.1"/>
    <property type="molecule type" value="Genomic_DNA"/>
</dbReference>
<organism evidence="4 5">
    <name type="scientific">Neptuniibacter pectenicola</name>
    <dbReference type="NCBI Taxonomy" id="1806669"/>
    <lineage>
        <taxon>Bacteria</taxon>
        <taxon>Pseudomonadati</taxon>
        <taxon>Pseudomonadota</taxon>
        <taxon>Gammaproteobacteria</taxon>
        <taxon>Oceanospirillales</taxon>
        <taxon>Oceanospirillaceae</taxon>
        <taxon>Neptuniibacter</taxon>
    </lineage>
</organism>
<dbReference type="Gene3D" id="1.10.357.10">
    <property type="entry name" value="Tetracycline Repressor, domain 2"/>
    <property type="match status" value="1"/>
</dbReference>
<keyword evidence="1 2" id="KW-0238">DNA-binding</keyword>
<gene>
    <name evidence="4" type="ORF">WNY58_11360</name>
</gene>
<dbReference type="InterPro" id="IPR023772">
    <property type="entry name" value="DNA-bd_HTH_TetR-type_CS"/>
</dbReference>
<dbReference type="RefSeq" id="WP_339890310.1">
    <property type="nucleotide sequence ID" value="NZ_CAXBCE010000003.1"/>
</dbReference>
<reference evidence="4 5" key="1">
    <citation type="submission" date="2024-03" db="EMBL/GenBank/DDBJ databases">
        <title>Community enrichment and isolation of bacterial strains for fucoidan degradation.</title>
        <authorList>
            <person name="Sichert A."/>
        </authorList>
    </citation>
    <scope>NUCLEOTIDE SEQUENCE [LARGE SCALE GENOMIC DNA]</scope>
    <source>
        <strain evidence="4 5">AS76</strain>
    </source>
</reference>
<accession>A0ABU9TUR1</accession>
<feature type="domain" description="HTH tetR-type" evidence="3">
    <location>
        <begin position="8"/>
        <end position="68"/>
    </location>
</feature>
<evidence type="ECO:0000256" key="1">
    <source>
        <dbReference type="ARBA" id="ARBA00023125"/>
    </source>
</evidence>
<dbReference type="SUPFAM" id="SSF46689">
    <property type="entry name" value="Homeodomain-like"/>
    <property type="match status" value="1"/>
</dbReference>
<evidence type="ECO:0000259" key="3">
    <source>
        <dbReference type="PROSITE" id="PS50977"/>
    </source>
</evidence>
<evidence type="ECO:0000313" key="4">
    <source>
        <dbReference type="EMBL" id="MEM5536989.1"/>
    </source>
</evidence>
<proteinExistence type="predicted"/>
<dbReference type="PRINTS" id="PR00455">
    <property type="entry name" value="HTHTETR"/>
</dbReference>
<evidence type="ECO:0000256" key="2">
    <source>
        <dbReference type="PROSITE-ProRule" id="PRU00335"/>
    </source>
</evidence>
<comment type="caution">
    <text evidence="4">The sequence shown here is derived from an EMBL/GenBank/DDBJ whole genome shotgun (WGS) entry which is preliminary data.</text>
</comment>
<keyword evidence="5" id="KW-1185">Reference proteome</keyword>
<dbReference type="InterPro" id="IPR009057">
    <property type="entry name" value="Homeodomain-like_sf"/>
</dbReference>
<protein>
    <submittedName>
        <fullName evidence="4">TetR/AcrR family transcriptional regulator</fullName>
    </submittedName>
</protein>
<dbReference type="PROSITE" id="PS01081">
    <property type="entry name" value="HTH_TETR_1"/>
    <property type="match status" value="1"/>
</dbReference>
<dbReference type="PROSITE" id="PS50977">
    <property type="entry name" value="HTH_TETR_2"/>
    <property type="match status" value="1"/>
</dbReference>
<name>A0ABU9TUR1_9GAMM</name>
<dbReference type="Proteomes" id="UP001449225">
    <property type="component" value="Unassembled WGS sequence"/>
</dbReference>
<dbReference type="InterPro" id="IPR001647">
    <property type="entry name" value="HTH_TetR"/>
</dbReference>
<evidence type="ECO:0000313" key="5">
    <source>
        <dbReference type="Proteomes" id="UP001449225"/>
    </source>
</evidence>
<sequence length="216" mass="24095">MCSNSSANLTRRSIVRAAIVIIAQQGLDALTAGRLIEQASVSKGGLYHHFRTMAAVETEVLELLTQTVLQEVKSSEQPASTEAFFDLVEGQLFKCFSVDNLSIKALFGFLSASAHNKERQLIIRRFMDEIALIRLEQLKRVSPHLSHMELNAVVQAIASLQVGLVARYFLAEDLVSLRNYWACCRKTVVVMLEKCERRSRASLQQNEAVGQLTNAE</sequence>
<dbReference type="Pfam" id="PF00440">
    <property type="entry name" value="TetR_N"/>
    <property type="match status" value="1"/>
</dbReference>
<feature type="DNA-binding region" description="H-T-H motif" evidence="2">
    <location>
        <begin position="31"/>
        <end position="50"/>
    </location>
</feature>